<organism evidence="9">
    <name type="scientific">Cuscuta chinensis</name>
    <dbReference type="NCBI Taxonomy" id="267557"/>
    <lineage>
        <taxon>Eukaryota</taxon>
        <taxon>Viridiplantae</taxon>
        <taxon>Streptophyta</taxon>
        <taxon>Embryophyta</taxon>
        <taxon>Tracheophyta</taxon>
        <taxon>Spermatophyta</taxon>
        <taxon>Magnoliopsida</taxon>
        <taxon>eudicotyledons</taxon>
        <taxon>Gunneridae</taxon>
        <taxon>Pentapetalae</taxon>
        <taxon>asterids</taxon>
        <taxon>lamiids</taxon>
        <taxon>Solanales</taxon>
        <taxon>Convolvulaceae</taxon>
        <taxon>Cuscuteae</taxon>
        <taxon>Cuscuta</taxon>
        <taxon>Cuscuta subgen. Grammica</taxon>
        <taxon>Cuscuta sect. Grammica</taxon>
    </lineage>
</organism>
<comment type="subcellular location">
    <subcellularLocation>
        <location evidence="2">Plastid</location>
    </subcellularLocation>
</comment>
<dbReference type="CDD" id="cd19505">
    <property type="entry name" value="RecA-like_Ycf2"/>
    <property type="match status" value="1"/>
</dbReference>
<comment type="similarity">
    <text evidence="3">Belongs to the Ycf2 family.</text>
</comment>
<dbReference type="InterPro" id="IPR027417">
    <property type="entry name" value="P-loop_NTPase"/>
</dbReference>
<feature type="domain" description="AAA+ ATPase" evidence="8">
    <location>
        <begin position="1355"/>
        <end position="1547"/>
    </location>
</feature>
<accession>A0A3S5HLK0</accession>
<keyword evidence="7" id="KW-0812">Transmembrane</keyword>
<dbReference type="Gene3D" id="3.40.50.300">
    <property type="entry name" value="P-loop containing nucleotide triphosphate hydrolases"/>
    <property type="match status" value="1"/>
</dbReference>
<protein>
    <submittedName>
        <fullName evidence="9">Ycf2</fullName>
    </submittedName>
</protein>
<evidence type="ECO:0000256" key="5">
    <source>
        <dbReference type="ARBA" id="ARBA00022741"/>
    </source>
</evidence>
<proteinExistence type="inferred from homology"/>
<dbReference type="InterPro" id="IPR003959">
    <property type="entry name" value="ATPase_AAA_core"/>
</dbReference>
<keyword evidence="7" id="KW-0472">Membrane</keyword>
<feature type="transmembrane region" description="Helical" evidence="7">
    <location>
        <begin position="21"/>
        <end position="40"/>
    </location>
</feature>
<keyword evidence="4 9" id="KW-0934">Plastid</keyword>
<dbReference type="PANTHER" id="PTHR33078:SF107">
    <property type="entry name" value="ATPASE AAA-TYPE CORE DOMAIN-CONTAINING PROTEIN"/>
    <property type="match status" value="1"/>
</dbReference>
<gene>
    <name evidence="9" type="primary">ycf2</name>
</gene>
<dbReference type="InterPro" id="IPR056777">
    <property type="entry name" value="Ycf2_N"/>
</dbReference>
<dbReference type="PANTHER" id="PTHR33078">
    <property type="entry name" value="PROTEIN YCF2-RELATED"/>
    <property type="match status" value="1"/>
</dbReference>
<dbReference type="GO" id="GO:0005524">
    <property type="term" value="F:ATP binding"/>
    <property type="evidence" value="ECO:0007669"/>
    <property type="project" value="UniProtKB-KW"/>
</dbReference>
<reference evidence="9" key="1">
    <citation type="submission" date="2018-08" db="EMBL/GenBank/DDBJ databases">
        <title>The Complete Chloroplast Genomes of Cuscuta japonica and Cuscuta chinensis.</title>
        <authorList>
            <person name="Park I."/>
            <person name="Moon B.C."/>
        </authorList>
    </citation>
    <scope>NUCLEOTIDE SEQUENCE</scope>
</reference>
<feature type="transmembrane region" description="Helical" evidence="7">
    <location>
        <begin position="739"/>
        <end position="759"/>
    </location>
</feature>
<evidence type="ECO:0000313" key="9">
    <source>
        <dbReference type="EMBL" id="AZL92813.1"/>
    </source>
</evidence>
<geneLocation type="chloroplast" evidence="9"/>
<dbReference type="Pfam" id="PF00004">
    <property type="entry name" value="AAA"/>
    <property type="match status" value="1"/>
</dbReference>
<keyword evidence="9" id="KW-0150">Chloroplast</keyword>
<comment type="function">
    <text evidence="1">Probable ATPase of unknown function. Its presence in a non-photosynthetic plant (Epifagus virginiana) and experiments in tobacco indicate that it has an essential function which is probably not related to photosynthesis.</text>
</comment>
<evidence type="ECO:0000256" key="4">
    <source>
        <dbReference type="ARBA" id="ARBA00022640"/>
    </source>
</evidence>
<sequence length="1929" mass="225999">MKKQNRKFGIFELREINKSKYFLDSWTQFYSVGSFIHIFFRQERFLKLFDPRILSLLLARNLPGSTRNQSFTIKGVIVVVVGILIYRMNTQNMVERKNLYLKRFFPLPFTHTNDQARGLTKMSMLLLSFPKGKTISENSLLKPKENTEVLPITKVRWRHLMENRIFHEMVAGIDILFKEKALQSLEFPFVYYLDDKDPNSESGFKILVKSWIYYLMPAFREKRPQEGLKSNRIEHVSDLFSRKGGTISLQNCTQFYRWQFHQDLFFHWGNDRPESHFFCSNMRLNKDRFFSKGRNIWSNLQSASAKSRSHFVQGKNSSKLKRSSDPPIDLFESLQNEDSEYSGLIHQKNIQQRKERASSWDPSFLETEREKERFPEKMEHFRTRFLASFCSERCSELYITSTPIERATKDPHFGKKPLCFVRRAEKREILHLFKIILYLQKTVSIHSFSSDPAKKNLFFSLVQRFYLKVEEILQGRADLWTLVISEPDTVYHKEFSFYLNSDLGLDKTKLLNEILNDRAELKKKSLWVRSPLLFRYQQCYPETNSFFKRGRQKMVGFVSKNQMKSIRQYQNDSSISFYLRDLFNRSHRNQIPREQKVTALLNYRTRMNYKIKQDYTYRYKWSNSIKSLQEQFEHFLSAQKKFFQVQKSRFEGTFEVMQVKFGELRVFFIRFPGQLRVYILQLRFFILEKWIYWSEVRKYIEKKVQKRVYKLIPYLLDKLSKAVWSFFSPHSLVGLFTKIFGFVTKFIFFWANSLLFYCVSLGNTPIQRSEIYIYELQGPTHKLCNQLLESIGFKMVHLKRLNPILVEESSPSNFVVNGAITSPNKLPIDSLHTRTKSFYKKDSDLFQILHDQENWLNPANQFQRSSLIYSFYKANRLRFLNNPDCFWFDCKTRFPFSVERTWNTHFNFLYGQFLNSLFLQKKIVSLCGGKKHIGTSSPMEAQVDLKLISQDFHSDPVIGRAIYSIIDTSATPLTETEIVNLERTSCQPFLDLNMNLSDSETKNFYEFPNFISKMGLSHSPYSESIHFDRKEKGTSFQRDSFFSLLSEKWNLFQRYLPSFFTLAGYKYINLIFSDLVSRVVALSWRILQIELGKMPFFITIESLRKGGFNNFILGIEIIHRNTSVKMFYLKTFFVIFVGYLITMHLFFVSRAFIRLHKKLKSLNSFMSSSSRIEVRKLLDKYPMSEPNDFWLKNLFSDIMTRIAFSINVRKLSHISHTSKDIYSLLRKRKNVNWEWIDDQIESWVANTNSIHEEESKFLVQLATLTTEKSVLLSLTHSDHLSKNDAGYQILEQPGALYFRDLVDIQQKHLMNYEFNTACFAERRLFLAHSQTITYSQWAHFPSPGKPFSLRLDLSPSRGSLVIGSIGTGRSYLVKTLATNSYLPFITIFVNKLLDKNPPKFLSDIEKVEKSDNIDPSYDIDRVEKSEGIDNEIGRDLATELDLLTWNALTTDSEMKAQIDRLSITLQFELARAMSPCIIWIPNIHDLDVNESNSLSLGLLVNQLSRDCARCSPRNNLVIASTHLPQKVDPALIAPKKLNTCIKLRRLLSSQQRKSFFTLSYTRGFHLEKKMFHTNGFGSITMGPNARDIVALTNEVLSISITQKKSIIDTNIIRSALHRQTWDLQSQVRLVQDHGILFYQIGRAVAQNVLISDCPIDTISLYLKKKSCNEGDSYLYKWYFELGKSMKKLTILLYILSCSAGSVAQDLWSLPGNNGITSSGLVENDSDLVHGLLEVEGALVGSSSILDQQFLYESEFEESPQQIEEDLLNHIVWAPRLWRPWGFLGVSYEENDSESGTMQYKTRDSSSKEIPTDPLFFLFKDQPPGSVFSRRELFADEEMAKALLTSQIEHMFVSRNTRFFSNKTQEKHFEFLIHRQKWLRTNSSLSNTLSESYQYLANLFLSNGTLLDQITKTLLRKRWLFPDEMKIGFM</sequence>
<keyword evidence="6" id="KW-0067">ATP-binding</keyword>
<dbReference type="SUPFAM" id="SSF52540">
    <property type="entry name" value="P-loop containing nucleoside triphosphate hydrolases"/>
    <property type="match status" value="1"/>
</dbReference>
<dbReference type="GO" id="GO:0016887">
    <property type="term" value="F:ATP hydrolysis activity"/>
    <property type="evidence" value="ECO:0007669"/>
    <property type="project" value="InterPro"/>
</dbReference>
<name>A0A3S5HLK0_9ASTE</name>
<dbReference type="SMART" id="SM00382">
    <property type="entry name" value="AAA"/>
    <property type="match status" value="1"/>
</dbReference>
<dbReference type="EMBL" id="MH780079">
    <property type="protein sequence ID" value="AZL92813.1"/>
    <property type="molecule type" value="Genomic_DNA"/>
</dbReference>
<dbReference type="EMBL" id="MH780079">
    <property type="protein sequence ID" value="AZL92821.1"/>
    <property type="molecule type" value="Genomic_DNA"/>
</dbReference>
<dbReference type="Pfam" id="PF05695">
    <property type="entry name" value="Ycf2"/>
    <property type="match status" value="4"/>
</dbReference>
<evidence type="ECO:0000256" key="3">
    <source>
        <dbReference type="ARBA" id="ARBA00009361"/>
    </source>
</evidence>
<evidence type="ECO:0000256" key="2">
    <source>
        <dbReference type="ARBA" id="ARBA00004474"/>
    </source>
</evidence>
<keyword evidence="7" id="KW-1133">Transmembrane helix</keyword>
<evidence type="ECO:0000256" key="1">
    <source>
        <dbReference type="ARBA" id="ARBA00002329"/>
    </source>
</evidence>
<evidence type="ECO:0000256" key="6">
    <source>
        <dbReference type="ARBA" id="ARBA00022840"/>
    </source>
</evidence>
<evidence type="ECO:0000259" key="8">
    <source>
        <dbReference type="SMART" id="SM00382"/>
    </source>
</evidence>
<dbReference type="InterPro" id="IPR003593">
    <property type="entry name" value="AAA+_ATPase"/>
</dbReference>
<dbReference type="GO" id="GO:0009536">
    <property type="term" value="C:plastid"/>
    <property type="evidence" value="ECO:0007669"/>
    <property type="project" value="UniProtKB-SubCell"/>
</dbReference>
<feature type="transmembrane region" description="Helical" evidence="7">
    <location>
        <begin position="1127"/>
        <end position="1147"/>
    </location>
</feature>
<evidence type="ECO:0000256" key="7">
    <source>
        <dbReference type="SAM" id="Phobius"/>
    </source>
</evidence>
<keyword evidence="5" id="KW-0547">Nucleotide-binding</keyword>